<reference evidence="3 4" key="1">
    <citation type="submission" date="2016-01" db="EMBL/GenBank/DDBJ databases">
        <title>The draft genome sequence of Aquimarina sp. RZW4-3-2.</title>
        <authorList>
            <person name="Wang Y."/>
        </authorList>
    </citation>
    <scope>NUCLEOTIDE SEQUENCE [LARGE SCALE GENOMIC DNA]</scope>
    <source>
        <strain evidence="3 4">RZW4-3-2</strain>
    </source>
</reference>
<proteinExistence type="predicted"/>
<accession>A0A162Z137</accession>
<sequence>MITIIFLKGCSNSDSTIAEDPDSDTIDQVRVTYFEDDSDFPNPDRGFYRYSETKASSYVVLNENKLKEYRAPSMSSGANYNSVSTLIFRYYVLDEFVDKPISSDFLLKMEEDFIAARNAGVKLIPRFTYTITANSGPCPAGFICPPYGDASKDIILNHIAQIGPVITNNIDVINCLQMGLIGTWGENYYTDFFGDASNNDTQGKLIDKNWEDRIVILKALLDATPNDLMIQVRYPQMKQRYVYGISSPTSAEALVIEEAFTDNDKARIGFHNDCLFASADDFGTYTDYGNSSSSSVTDIDNLKKYFKEDSKYVIVGGETCNDGYSPQNDCTPIGIADTDLRELHYTFLNADYNNEVNNDWTDGGCIEEIKKNLGYRFVLKEALFPTKAILGNSFEISIDLENIGYASPVRGRNVILILKHKSSDDVLRFVFNTDVRKWFSSVNLKETFTLPDAALPGDYDVFIHLADKYETISKRSEYSIRLANKDIWDASTGYNNLNYVLKVE</sequence>
<dbReference type="EMBL" id="LQRT01000035">
    <property type="protein sequence ID" value="KZS39485.1"/>
    <property type="molecule type" value="Genomic_DNA"/>
</dbReference>
<dbReference type="Pfam" id="PF16116">
    <property type="entry name" value="DUF4832"/>
    <property type="match status" value="1"/>
</dbReference>
<evidence type="ECO:0000313" key="4">
    <source>
        <dbReference type="Proteomes" id="UP000076715"/>
    </source>
</evidence>
<name>A0A162Z137_9FLAO</name>
<dbReference type="InterPro" id="IPR032379">
    <property type="entry name" value="DUF4874"/>
</dbReference>
<dbReference type="Pfam" id="PF16173">
    <property type="entry name" value="DUF4874"/>
    <property type="match status" value="1"/>
</dbReference>
<comment type="caution">
    <text evidence="3">The sequence shown here is derived from an EMBL/GenBank/DDBJ whole genome shotgun (WGS) entry which is preliminary data.</text>
</comment>
<evidence type="ECO:0000259" key="2">
    <source>
        <dbReference type="Pfam" id="PF16173"/>
    </source>
</evidence>
<evidence type="ECO:0000259" key="1">
    <source>
        <dbReference type="Pfam" id="PF16116"/>
    </source>
</evidence>
<evidence type="ECO:0000313" key="3">
    <source>
        <dbReference type="EMBL" id="KZS39485.1"/>
    </source>
</evidence>
<dbReference type="AlphaFoldDB" id="A0A162Z137"/>
<feature type="domain" description="DUF4832" evidence="1">
    <location>
        <begin position="267"/>
        <end position="484"/>
    </location>
</feature>
<gene>
    <name evidence="3" type="ORF">AWE51_12355</name>
</gene>
<dbReference type="InterPro" id="IPR032267">
    <property type="entry name" value="DUF4832"/>
</dbReference>
<feature type="domain" description="DUF4874" evidence="2">
    <location>
        <begin position="42"/>
        <end position="237"/>
    </location>
</feature>
<keyword evidence="4" id="KW-1185">Reference proteome</keyword>
<protein>
    <recommendedName>
        <fullName evidence="5">DUF4832 domain-containing protein</fullName>
    </recommendedName>
</protein>
<dbReference type="Proteomes" id="UP000076715">
    <property type="component" value="Unassembled WGS sequence"/>
</dbReference>
<evidence type="ECO:0008006" key="5">
    <source>
        <dbReference type="Google" id="ProtNLM"/>
    </source>
</evidence>
<organism evidence="3 4">
    <name type="scientific">Aquimarina aggregata</name>
    <dbReference type="NCBI Taxonomy" id="1642818"/>
    <lineage>
        <taxon>Bacteria</taxon>
        <taxon>Pseudomonadati</taxon>
        <taxon>Bacteroidota</taxon>
        <taxon>Flavobacteriia</taxon>
        <taxon>Flavobacteriales</taxon>
        <taxon>Flavobacteriaceae</taxon>
        <taxon>Aquimarina</taxon>
    </lineage>
</organism>